<comment type="caution">
    <text evidence="2">The sequence shown here is derived from an EMBL/GenBank/DDBJ whole genome shotgun (WGS) entry which is preliminary data.</text>
</comment>
<reference evidence="2" key="1">
    <citation type="journal article" date="2014" name="Int. J. Syst. Evol. Microbiol.">
        <title>Complete genome sequence of Corynebacterium casei LMG S-19264T (=DSM 44701T), isolated from a smear-ripened cheese.</title>
        <authorList>
            <consortium name="US DOE Joint Genome Institute (JGI-PGF)"/>
            <person name="Walter F."/>
            <person name="Albersmeier A."/>
            <person name="Kalinowski J."/>
            <person name="Ruckert C."/>
        </authorList>
    </citation>
    <scope>NUCLEOTIDE SEQUENCE</scope>
    <source>
        <strain evidence="2">CGMCC 4.7306</strain>
    </source>
</reference>
<dbReference type="PANTHER" id="PTHR21310">
    <property type="entry name" value="AMINOGLYCOSIDE PHOSPHOTRANSFERASE-RELATED-RELATED"/>
    <property type="match status" value="1"/>
</dbReference>
<sequence length="284" mass="30655">MEAVLGVEVTEVDRISGSVANQDFRVDLADGRRVFVKTGPRSELRAEAWAIGRAAAVGVPVPKVAGYEERVDLTPSPFLVIELLRSDGDLSAAVLRSVGHALRLIHTVPVPGYGPVDVVGDPLAPESVSGRYDSWRGFIESMIDNIDELIRADLMTTDVGDSIRRLATGIDGSPLAGETGVLLHADLKRDHLLALDGSLTGIIDWGDASSGDPAWDLARASMMGAGDFESLLEGYPGAGVDEVARILPTYRILWNTRALSYEYRAGGDWFAEYQRRIASDLDHL</sequence>
<proteinExistence type="predicted"/>
<gene>
    <name evidence="2" type="ORF">GCM10011575_01120</name>
</gene>
<dbReference type="Proteomes" id="UP000613840">
    <property type="component" value="Unassembled WGS sequence"/>
</dbReference>
<dbReference type="Pfam" id="PF01636">
    <property type="entry name" value="APH"/>
    <property type="match status" value="1"/>
</dbReference>
<dbReference type="EMBL" id="BMMZ01000001">
    <property type="protein sequence ID" value="GGL47042.1"/>
    <property type="molecule type" value="Genomic_DNA"/>
</dbReference>
<evidence type="ECO:0000313" key="2">
    <source>
        <dbReference type="EMBL" id="GGL47042.1"/>
    </source>
</evidence>
<dbReference type="PANTHER" id="PTHR21310:SF15">
    <property type="entry name" value="AMINOGLYCOSIDE PHOSPHOTRANSFERASE DOMAIN-CONTAINING PROTEIN"/>
    <property type="match status" value="1"/>
</dbReference>
<dbReference type="SUPFAM" id="SSF56112">
    <property type="entry name" value="Protein kinase-like (PK-like)"/>
    <property type="match status" value="1"/>
</dbReference>
<dbReference type="Gene3D" id="3.90.1200.10">
    <property type="match status" value="1"/>
</dbReference>
<name>A0A917VZ33_9ACTN</name>
<feature type="domain" description="Aminoglycoside phosphotransferase" evidence="1">
    <location>
        <begin position="13"/>
        <end position="235"/>
    </location>
</feature>
<evidence type="ECO:0000313" key="3">
    <source>
        <dbReference type="Proteomes" id="UP000613840"/>
    </source>
</evidence>
<reference evidence="2" key="2">
    <citation type="submission" date="2020-09" db="EMBL/GenBank/DDBJ databases">
        <authorList>
            <person name="Sun Q."/>
            <person name="Zhou Y."/>
        </authorList>
    </citation>
    <scope>NUCLEOTIDE SEQUENCE</scope>
    <source>
        <strain evidence="2">CGMCC 4.7306</strain>
    </source>
</reference>
<accession>A0A917VZ33</accession>
<evidence type="ECO:0000259" key="1">
    <source>
        <dbReference type="Pfam" id="PF01636"/>
    </source>
</evidence>
<dbReference type="InterPro" id="IPR051678">
    <property type="entry name" value="AGP_Transferase"/>
</dbReference>
<dbReference type="RefSeq" id="WP_229669664.1">
    <property type="nucleotide sequence ID" value="NZ_BMMZ01000001.1"/>
</dbReference>
<dbReference type="Gene3D" id="3.30.200.20">
    <property type="entry name" value="Phosphorylase Kinase, domain 1"/>
    <property type="match status" value="1"/>
</dbReference>
<dbReference type="AlphaFoldDB" id="A0A917VZ33"/>
<organism evidence="2 3">
    <name type="scientific">Microlunatus endophyticus</name>
    <dbReference type="NCBI Taxonomy" id="1716077"/>
    <lineage>
        <taxon>Bacteria</taxon>
        <taxon>Bacillati</taxon>
        <taxon>Actinomycetota</taxon>
        <taxon>Actinomycetes</taxon>
        <taxon>Propionibacteriales</taxon>
        <taxon>Propionibacteriaceae</taxon>
        <taxon>Microlunatus</taxon>
    </lineage>
</organism>
<dbReference type="InterPro" id="IPR002575">
    <property type="entry name" value="Aminoglycoside_PTrfase"/>
</dbReference>
<protein>
    <recommendedName>
        <fullName evidence="1">Aminoglycoside phosphotransferase domain-containing protein</fullName>
    </recommendedName>
</protein>
<dbReference type="InterPro" id="IPR011009">
    <property type="entry name" value="Kinase-like_dom_sf"/>
</dbReference>
<keyword evidence="3" id="KW-1185">Reference proteome</keyword>